<dbReference type="AlphaFoldDB" id="A0A9W5XLZ6"/>
<reference evidence="1" key="1">
    <citation type="submission" date="2021-01" db="EMBL/GenBank/DDBJ databases">
        <title>Whole genome shotgun sequence of Verrucosispora sediminis NBRC 107745.</title>
        <authorList>
            <person name="Komaki H."/>
            <person name="Tamura T."/>
        </authorList>
    </citation>
    <scope>NUCLEOTIDE SEQUENCE</scope>
    <source>
        <strain evidence="1">NBRC 107745</strain>
    </source>
</reference>
<keyword evidence="2" id="KW-1185">Reference proteome</keyword>
<accession>A0A9W5XLZ6</accession>
<protein>
    <submittedName>
        <fullName evidence="1">Uncharacterized protein</fullName>
    </submittedName>
</protein>
<evidence type="ECO:0000313" key="1">
    <source>
        <dbReference type="EMBL" id="GIJ35582.1"/>
    </source>
</evidence>
<comment type="caution">
    <text evidence="1">The sequence shown here is derived from an EMBL/GenBank/DDBJ whole genome shotgun (WGS) entry which is preliminary data.</text>
</comment>
<sequence>MVETGLLPLHADAAALAQHQVEVGGGLPVPGDGHHLVEEPPAADLLHRVTVSTDVAITARRETAKSSAGVRDRPTTLRFDIRRRTGVEMRLDLDTAAAPARELPVR</sequence>
<proteinExistence type="predicted"/>
<evidence type="ECO:0000313" key="2">
    <source>
        <dbReference type="Proteomes" id="UP000607311"/>
    </source>
</evidence>
<dbReference type="Proteomes" id="UP000607311">
    <property type="component" value="Unassembled WGS sequence"/>
</dbReference>
<gene>
    <name evidence="1" type="ORF">Vse01_47300</name>
</gene>
<name>A0A9W5XLZ6_9ACTN</name>
<organism evidence="1 2">
    <name type="scientific">Micromonospora sediminimaris</name>
    <dbReference type="NCBI Taxonomy" id="547162"/>
    <lineage>
        <taxon>Bacteria</taxon>
        <taxon>Bacillati</taxon>
        <taxon>Actinomycetota</taxon>
        <taxon>Actinomycetes</taxon>
        <taxon>Micromonosporales</taxon>
        <taxon>Micromonosporaceae</taxon>
        <taxon>Micromonospora</taxon>
    </lineage>
</organism>
<dbReference type="EMBL" id="BOPD01000032">
    <property type="protein sequence ID" value="GIJ35582.1"/>
    <property type="molecule type" value="Genomic_DNA"/>
</dbReference>